<keyword evidence="8" id="KW-1185">Reference proteome</keyword>
<accession>A0ABR7ES74</accession>
<comment type="similarity">
    <text evidence="1">Belongs to the sigma-70 factor family. ECF subfamily.</text>
</comment>
<dbReference type="NCBIfam" id="TIGR02937">
    <property type="entry name" value="sigma70-ECF"/>
    <property type="match status" value="1"/>
</dbReference>
<dbReference type="InterPro" id="IPR013324">
    <property type="entry name" value="RNA_pol_sigma_r3/r4-like"/>
</dbReference>
<evidence type="ECO:0000256" key="1">
    <source>
        <dbReference type="ARBA" id="ARBA00010641"/>
    </source>
</evidence>
<keyword evidence="3" id="KW-0731">Sigma factor</keyword>
<evidence type="ECO:0000313" key="7">
    <source>
        <dbReference type="EMBL" id="MBC5664208.1"/>
    </source>
</evidence>
<keyword evidence="2" id="KW-0805">Transcription regulation</keyword>
<dbReference type="InterPro" id="IPR036388">
    <property type="entry name" value="WH-like_DNA-bd_sf"/>
</dbReference>
<dbReference type="InterPro" id="IPR014284">
    <property type="entry name" value="RNA_pol_sigma-70_dom"/>
</dbReference>
<evidence type="ECO:0000256" key="2">
    <source>
        <dbReference type="ARBA" id="ARBA00023015"/>
    </source>
</evidence>
<dbReference type="Proteomes" id="UP000647235">
    <property type="component" value="Unassembled WGS sequence"/>
</dbReference>
<dbReference type="Gene3D" id="1.10.10.10">
    <property type="entry name" value="Winged helix-like DNA-binding domain superfamily/Winged helix DNA-binding domain"/>
    <property type="match status" value="1"/>
</dbReference>
<dbReference type="SUPFAM" id="SSF88659">
    <property type="entry name" value="Sigma3 and sigma4 domains of RNA polymerase sigma factors"/>
    <property type="match status" value="1"/>
</dbReference>
<evidence type="ECO:0000256" key="3">
    <source>
        <dbReference type="ARBA" id="ARBA00023082"/>
    </source>
</evidence>
<evidence type="ECO:0000313" key="8">
    <source>
        <dbReference type="Proteomes" id="UP000647235"/>
    </source>
</evidence>
<evidence type="ECO:0000259" key="6">
    <source>
        <dbReference type="Pfam" id="PF04542"/>
    </source>
</evidence>
<proteinExistence type="inferred from homology"/>
<organism evidence="7 8">
    <name type="scientific">Dorea hominis</name>
    <dbReference type="NCBI Taxonomy" id="2763040"/>
    <lineage>
        <taxon>Bacteria</taxon>
        <taxon>Bacillati</taxon>
        <taxon>Bacillota</taxon>
        <taxon>Clostridia</taxon>
        <taxon>Lachnospirales</taxon>
        <taxon>Lachnospiraceae</taxon>
        <taxon>Dorea</taxon>
    </lineage>
</organism>
<dbReference type="Gene3D" id="1.10.1740.10">
    <property type="match status" value="1"/>
</dbReference>
<comment type="caution">
    <text evidence="7">The sequence shown here is derived from an EMBL/GenBank/DDBJ whole genome shotgun (WGS) entry which is preliminary data.</text>
</comment>
<dbReference type="Pfam" id="PF04542">
    <property type="entry name" value="Sigma70_r2"/>
    <property type="match status" value="1"/>
</dbReference>
<feature type="domain" description="RNA polymerase sigma-70 region 2" evidence="6">
    <location>
        <begin position="14"/>
        <end position="80"/>
    </location>
</feature>
<dbReference type="RefSeq" id="WP_118288136.1">
    <property type="nucleotide sequence ID" value="NZ_JACOOY010000003.1"/>
</dbReference>
<protein>
    <submittedName>
        <fullName evidence="7">Sigma-70 family RNA polymerase sigma factor</fullName>
    </submittedName>
</protein>
<dbReference type="EMBL" id="JACOOY010000003">
    <property type="protein sequence ID" value="MBC5664208.1"/>
    <property type="molecule type" value="Genomic_DNA"/>
</dbReference>
<gene>
    <name evidence="7" type="ORF">H8S07_02750</name>
</gene>
<evidence type="ECO:0000256" key="4">
    <source>
        <dbReference type="ARBA" id="ARBA00023125"/>
    </source>
</evidence>
<name>A0ABR7ES74_9FIRM</name>
<evidence type="ECO:0000256" key="5">
    <source>
        <dbReference type="ARBA" id="ARBA00023163"/>
    </source>
</evidence>
<keyword evidence="5" id="KW-0804">Transcription</keyword>
<dbReference type="SUPFAM" id="SSF88946">
    <property type="entry name" value="Sigma2 domain of RNA polymerase sigma factors"/>
    <property type="match status" value="1"/>
</dbReference>
<dbReference type="InterPro" id="IPR013325">
    <property type="entry name" value="RNA_pol_sigma_r2"/>
</dbReference>
<keyword evidence="4" id="KW-0238">DNA-binding</keyword>
<reference evidence="7 8" key="1">
    <citation type="submission" date="2020-08" db="EMBL/GenBank/DDBJ databases">
        <title>Genome public.</title>
        <authorList>
            <person name="Liu C."/>
            <person name="Sun Q."/>
        </authorList>
    </citation>
    <scope>NUCLEOTIDE SEQUENCE [LARGE SCALE GENOMIC DNA]</scope>
    <source>
        <strain evidence="7 8">NSJ-36</strain>
    </source>
</reference>
<dbReference type="InterPro" id="IPR039425">
    <property type="entry name" value="RNA_pol_sigma-70-like"/>
</dbReference>
<dbReference type="InterPro" id="IPR007627">
    <property type="entry name" value="RNA_pol_sigma70_r2"/>
</dbReference>
<dbReference type="PANTHER" id="PTHR43133:SF8">
    <property type="entry name" value="RNA POLYMERASE SIGMA FACTOR HI_1459-RELATED"/>
    <property type="match status" value="1"/>
</dbReference>
<dbReference type="PANTHER" id="PTHR43133">
    <property type="entry name" value="RNA POLYMERASE ECF-TYPE SIGMA FACTO"/>
    <property type="match status" value="1"/>
</dbReference>
<sequence>MNVRSIGKQAFDAIYESNLEYVYRTACYYTQNHYQAEEITQCVFIKLYDNMDNVNMQSVNSWLLITTKHMALNYKRDYARETLIDELLYDNEVGDSLETCYMTEFDRTKRKELADEIYLRLFEENKRWYDAIMAVYLLEKPQKEVAREMGISLEVLHSMLYRAKKWIRKNYEKRYRYLDEA</sequence>